<dbReference type="Pfam" id="PF18845">
    <property type="entry name" value="baeRF_family3"/>
    <property type="match status" value="1"/>
</dbReference>
<evidence type="ECO:0000313" key="2">
    <source>
        <dbReference type="Proteomes" id="UP000471126"/>
    </source>
</evidence>
<sequence>MRDDPCVSLLATTTPATRMTEEDARRLHHLATAAAERLAGDRAPASLAAALAETVDGARHGATGAGIAVFVNSVVRQVVRLPVPVPDRVIVDPTFATRDLVRALHRTPRHVVLLLSGREARLLEGVADDLRPPPRSAFPLVVGDEAPDGFLRRVDRALGTYLRLHPAPLVLLGGERTLARFRRLSGNTGRLAGAITADLTRAPLPALVPRIREVLEEYLLSRQAEALAHLDRRRSRHAVVQGIDAAWLAARRERPEMLAVEEGFTLAARLSPDGDFLIPADDVEHPDVVDDLVDELIETVLLRGGWVAFVTDGALADSGRVALTLR</sequence>
<proteinExistence type="predicted"/>
<gene>
    <name evidence="1" type="ORF">GCU54_14595</name>
</gene>
<evidence type="ECO:0000313" key="1">
    <source>
        <dbReference type="EMBL" id="NEM07231.1"/>
    </source>
</evidence>
<dbReference type="InterPro" id="IPR041289">
    <property type="entry name" value="Bact_RF_family3"/>
</dbReference>
<comment type="caution">
    <text evidence="1">The sequence shown here is derived from an EMBL/GenBank/DDBJ whole genome shotgun (WGS) entry which is preliminary data.</text>
</comment>
<organism evidence="1 2">
    <name type="scientific">Geodermatophilus normandii</name>
    <dbReference type="NCBI Taxonomy" id="1137989"/>
    <lineage>
        <taxon>Bacteria</taxon>
        <taxon>Bacillati</taxon>
        <taxon>Actinomycetota</taxon>
        <taxon>Actinomycetes</taxon>
        <taxon>Geodermatophilales</taxon>
        <taxon>Geodermatophilaceae</taxon>
        <taxon>Geodermatophilus</taxon>
    </lineage>
</organism>
<dbReference type="Proteomes" id="UP000471126">
    <property type="component" value="Unassembled WGS sequence"/>
</dbReference>
<name>A0A6P0GJD2_9ACTN</name>
<protein>
    <submittedName>
        <fullName evidence="1">Uncharacterized protein</fullName>
    </submittedName>
</protein>
<reference evidence="1 2" key="1">
    <citation type="submission" date="2019-12" db="EMBL/GenBank/DDBJ databases">
        <title>WGS of CPCC 203550 I12A-02606.</title>
        <authorList>
            <person name="Jiang Z."/>
        </authorList>
    </citation>
    <scope>NUCLEOTIDE SEQUENCE [LARGE SCALE GENOMIC DNA]</scope>
    <source>
        <strain evidence="1 2">I12A-02606</strain>
    </source>
</reference>
<dbReference type="RefSeq" id="WP_163477351.1">
    <property type="nucleotide sequence ID" value="NZ_JAAGWE010000024.1"/>
</dbReference>
<dbReference type="AlphaFoldDB" id="A0A6P0GJD2"/>
<accession>A0A6P0GJD2</accession>
<dbReference type="EMBL" id="JAAGWE010000024">
    <property type="protein sequence ID" value="NEM07231.1"/>
    <property type="molecule type" value="Genomic_DNA"/>
</dbReference>